<dbReference type="GeneID" id="113866543"/>
<reference evidence="3" key="2">
    <citation type="submission" date="2025-08" db="UniProtKB">
        <authorList>
            <consortium name="RefSeq"/>
        </authorList>
    </citation>
    <scope>IDENTIFICATION</scope>
    <source>
        <tissue evidence="3">Young leaves</tissue>
    </source>
</reference>
<dbReference type="OrthoDB" id="1431692at2759"/>
<evidence type="ECO:0000313" key="2">
    <source>
        <dbReference type="Proteomes" id="UP000694853"/>
    </source>
</evidence>
<dbReference type="Pfam" id="PF10551">
    <property type="entry name" value="MULE"/>
    <property type="match status" value="1"/>
</dbReference>
<dbReference type="PANTHER" id="PTHR31973:SF195">
    <property type="entry name" value="MUDR FAMILY TRANSPOSASE"/>
    <property type="match status" value="1"/>
</dbReference>
<dbReference type="InterPro" id="IPR018289">
    <property type="entry name" value="MULE_transposase_dom"/>
</dbReference>
<organism evidence="2 3">
    <name type="scientific">Abrus precatorius</name>
    <name type="common">Indian licorice</name>
    <name type="synonym">Glycine abrus</name>
    <dbReference type="NCBI Taxonomy" id="3816"/>
    <lineage>
        <taxon>Eukaryota</taxon>
        <taxon>Viridiplantae</taxon>
        <taxon>Streptophyta</taxon>
        <taxon>Embryophyta</taxon>
        <taxon>Tracheophyta</taxon>
        <taxon>Spermatophyta</taxon>
        <taxon>Magnoliopsida</taxon>
        <taxon>eudicotyledons</taxon>
        <taxon>Gunneridae</taxon>
        <taxon>Pentapetalae</taxon>
        <taxon>rosids</taxon>
        <taxon>fabids</taxon>
        <taxon>Fabales</taxon>
        <taxon>Fabaceae</taxon>
        <taxon>Papilionoideae</taxon>
        <taxon>50 kb inversion clade</taxon>
        <taxon>NPAAA clade</taxon>
        <taxon>indigoferoid/millettioid clade</taxon>
        <taxon>Abreae</taxon>
        <taxon>Abrus</taxon>
    </lineage>
</organism>
<accession>A0A8B8LL99</accession>
<gene>
    <name evidence="3" type="primary">LOC113866543</name>
</gene>
<reference evidence="2" key="1">
    <citation type="journal article" date="2019" name="Toxins">
        <title>Detection of Abrin-Like and Prepropulchellin-Like Toxin Genes and Transcripts Using Whole Genome Sequencing and Full-Length Transcript Sequencing of Abrus precatorius.</title>
        <authorList>
            <person name="Hovde B.T."/>
            <person name="Daligault H.E."/>
            <person name="Hanschen E.R."/>
            <person name="Kunde Y.A."/>
            <person name="Johnson M.B."/>
            <person name="Starkenburg S.R."/>
            <person name="Johnson S.L."/>
        </authorList>
    </citation>
    <scope>NUCLEOTIDE SEQUENCE [LARGE SCALE GENOMIC DNA]</scope>
</reference>
<dbReference type="Proteomes" id="UP000694853">
    <property type="component" value="Unplaced"/>
</dbReference>
<protein>
    <submittedName>
        <fullName evidence="3">Uncharacterized protein LOC113866543</fullName>
    </submittedName>
</protein>
<evidence type="ECO:0000313" key="3">
    <source>
        <dbReference type="RefSeq" id="XP_027357171.1"/>
    </source>
</evidence>
<name>A0A8B8LL99_ABRPR</name>
<dbReference type="PANTHER" id="PTHR31973">
    <property type="entry name" value="POLYPROTEIN, PUTATIVE-RELATED"/>
    <property type="match status" value="1"/>
</dbReference>
<dbReference type="AlphaFoldDB" id="A0A8B8LL99"/>
<dbReference type="KEGG" id="aprc:113866543"/>
<keyword evidence="2" id="KW-1185">Reference proteome</keyword>
<sequence>MGENDVHVLIYYNGEIVNMVEGETFHSNYQAWLVVRPPITLLQLESQILEEYEGNNIKVSKVFYKMSVDIVPHGIRYKRWRIRKYEHIDHLFNYFNSFAEARTIEFFVKLQGDHFSSGGSVPDPSPSISNASPLVEMSHHDMYNSHDEVDSPSFEYFVRDIENPLSLNSQEMRQGSLVRDFDFVVTQQDTENDEEEDIDDDEDEQLRNVQNLDEHLISQSQFQSQSQGRHHPSHYSIIDLAAMHYNLWEVRKLTGPHKCVFPESMNQHAQMDYNIICAYIYSMIQADPTTPIKALQVSVESELRFKTTYRKVWLAKQKAIAMKYGDWKESYNELSRWLGGLQSYMSGTIVQVQSEPYHIGDFVDYGCFMFHRLFWTYPPCIEAFKYCKKLISIDGTHLYGKYSGTLLMAIAEDGNSNILPIAFAVVEGETKEAWSFFLRNVCQHVTPQEGILVISDRHHAIKAALEATDSGWHPPSAYHAYCSRHIVSNFAVKFKNKDAKRLLLNATYAKTEHYFLYWFRALSEVDPAMCAWANNIPHAKWAQYADEGHRFRHMTTNLSECMNAVMKGTHNLLITAIVKSTYYRLIELFIKEGTKAKTQLTSGKKIS</sequence>
<evidence type="ECO:0000259" key="1">
    <source>
        <dbReference type="Pfam" id="PF10551"/>
    </source>
</evidence>
<proteinExistence type="predicted"/>
<dbReference type="RefSeq" id="XP_027357171.1">
    <property type="nucleotide sequence ID" value="XM_027501370.1"/>
</dbReference>
<feature type="domain" description="MULE transposase" evidence="1">
    <location>
        <begin position="391"/>
        <end position="489"/>
    </location>
</feature>